<accession>A0A7J7SRH2</accession>
<gene>
    <name evidence="1" type="ORF">mMyoMyo1_009427</name>
</gene>
<evidence type="ECO:0000313" key="1">
    <source>
        <dbReference type="EMBL" id="KAF6291062.1"/>
    </source>
</evidence>
<proteinExistence type="predicted"/>
<dbReference type="AlphaFoldDB" id="A0A7J7SRH2"/>
<dbReference type="EMBL" id="JABWUV010000018">
    <property type="protein sequence ID" value="KAF6291062.1"/>
    <property type="molecule type" value="Genomic_DNA"/>
</dbReference>
<protein>
    <submittedName>
        <fullName evidence="1">Uncharacterized protein</fullName>
    </submittedName>
</protein>
<organism evidence="1 2">
    <name type="scientific">Myotis myotis</name>
    <name type="common">Greater mouse-eared bat</name>
    <name type="synonym">Vespertilio myotis</name>
    <dbReference type="NCBI Taxonomy" id="51298"/>
    <lineage>
        <taxon>Eukaryota</taxon>
        <taxon>Metazoa</taxon>
        <taxon>Chordata</taxon>
        <taxon>Craniata</taxon>
        <taxon>Vertebrata</taxon>
        <taxon>Euteleostomi</taxon>
        <taxon>Mammalia</taxon>
        <taxon>Eutheria</taxon>
        <taxon>Laurasiatheria</taxon>
        <taxon>Chiroptera</taxon>
        <taxon>Yangochiroptera</taxon>
        <taxon>Vespertilionidae</taxon>
        <taxon>Myotis</taxon>
    </lineage>
</organism>
<comment type="caution">
    <text evidence="1">The sequence shown here is derived from an EMBL/GenBank/DDBJ whole genome shotgun (WGS) entry which is preliminary data.</text>
</comment>
<keyword evidence="2" id="KW-1185">Reference proteome</keyword>
<sequence>MAGSHGSSIFNFLRNLHTVSHRGCTACLPQQPWGPVLHALARTCLRVTDGSRLTGVRRCVWFDWSLSDGYRLGASLHASVGHLCVLFGGASTRVLGPFLNSIVWVCFCFYVELCEFWINLDIDPLSDTPFANISSHSVCCLLFR</sequence>
<evidence type="ECO:0000313" key="2">
    <source>
        <dbReference type="Proteomes" id="UP000527355"/>
    </source>
</evidence>
<dbReference type="Proteomes" id="UP000527355">
    <property type="component" value="Unassembled WGS sequence"/>
</dbReference>
<name>A0A7J7SRH2_MYOMY</name>
<reference evidence="1 2" key="1">
    <citation type="journal article" date="2020" name="Nature">
        <title>Six reference-quality genomes reveal evolution of bat adaptations.</title>
        <authorList>
            <person name="Jebb D."/>
            <person name="Huang Z."/>
            <person name="Pippel M."/>
            <person name="Hughes G.M."/>
            <person name="Lavrichenko K."/>
            <person name="Devanna P."/>
            <person name="Winkler S."/>
            <person name="Jermiin L.S."/>
            <person name="Skirmuntt E.C."/>
            <person name="Katzourakis A."/>
            <person name="Burkitt-Gray L."/>
            <person name="Ray D.A."/>
            <person name="Sullivan K.A.M."/>
            <person name="Roscito J.G."/>
            <person name="Kirilenko B.M."/>
            <person name="Davalos L.M."/>
            <person name="Corthals A.P."/>
            <person name="Power M.L."/>
            <person name="Jones G."/>
            <person name="Ransome R.D."/>
            <person name="Dechmann D.K.N."/>
            <person name="Locatelli A.G."/>
            <person name="Puechmaille S.J."/>
            <person name="Fedrigo O."/>
            <person name="Jarvis E.D."/>
            <person name="Hiller M."/>
            <person name="Vernes S.C."/>
            <person name="Myers E.W."/>
            <person name="Teeling E.C."/>
        </authorList>
    </citation>
    <scope>NUCLEOTIDE SEQUENCE [LARGE SCALE GENOMIC DNA]</scope>
    <source>
        <strain evidence="1">MMyoMyo1</strain>
        <tissue evidence="1">Flight muscle</tissue>
    </source>
</reference>